<dbReference type="EMBL" id="FNOF01000009">
    <property type="protein sequence ID" value="SDW91809.1"/>
    <property type="molecule type" value="Genomic_DNA"/>
</dbReference>
<protein>
    <submittedName>
        <fullName evidence="1">Uncharacterized protein</fullName>
    </submittedName>
</protein>
<dbReference type="InterPro" id="IPR043867">
    <property type="entry name" value="DUF5827"/>
</dbReference>
<dbReference type="AlphaFoldDB" id="A0A1H2XHS8"/>
<sequence length="107" mass="11779">MGSAQFEGFTHSLGIPAGMPVDKQEFDEILSFELHEPADILDADKLYTIPEIARLLQGLPADAELNEANESVFIDWAIPWMIYNQDGLVIADPQDDDVVGLYGLAES</sequence>
<dbReference type="RefSeq" id="WP_004515558.1">
    <property type="nucleotide sequence ID" value="NZ_FNOF01000009.1"/>
</dbReference>
<dbReference type="Proteomes" id="UP000182573">
    <property type="component" value="Unassembled WGS sequence"/>
</dbReference>
<gene>
    <name evidence="1" type="ORF">SAMN05443574_109112</name>
</gene>
<organism evidence="1 2">
    <name type="scientific">Haloarcula vallismortis</name>
    <name type="common">Halobacterium vallismortis</name>
    <dbReference type="NCBI Taxonomy" id="28442"/>
    <lineage>
        <taxon>Archaea</taxon>
        <taxon>Methanobacteriati</taxon>
        <taxon>Methanobacteriota</taxon>
        <taxon>Stenosarchaea group</taxon>
        <taxon>Halobacteria</taxon>
        <taxon>Halobacteriales</taxon>
        <taxon>Haloarculaceae</taxon>
        <taxon>Haloarcula</taxon>
    </lineage>
</organism>
<proteinExistence type="predicted"/>
<accession>A0A1H2XHS8</accession>
<reference evidence="1 2" key="1">
    <citation type="submission" date="2016-10" db="EMBL/GenBank/DDBJ databases">
        <authorList>
            <person name="de Groot N.N."/>
        </authorList>
    </citation>
    <scope>NUCLEOTIDE SEQUENCE [LARGE SCALE GENOMIC DNA]</scope>
    <source>
        <strain evidence="1 2">DSM 3756</strain>
    </source>
</reference>
<evidence type="ECO:0000313" key="1">
    <source>
        <dbReference type="EMBL" id="SDW91809.1"/>
    </source>
</evidence>
<evidence type="ECO:0000313" key="2">
    <source>
        <dbReference type="Proteomes" id="UP000182573"/>
    </source>
</evidence>
<dbReference type="Pfam" id="PF19145">
    <property type="entry name" value="DUF5827"/>
    <property type="match status" value="1"/>
</dbReference>
<name>A0A1H2XHS8_HALVA</name>
<dbReference type="STRING" id="28442.SAMN05443574_109112"/>